<organism evidence="1 2">
    <name type="scientific">Eleusine coracana subsp. coracana</name>
    <dbReference type="NCBI Taxonomy" id="191504"/>
    <lineage>
        <taxon>Eukaryota</taxon>
        <taxon>Viridiplantae</taxon>
        <taxon>Streptophyta</taxon>
        <taxon>Embryophyta</taxon>
        <taxon>Tracheophyta</taxon>
        <taxon>Spermatophyta</taxon>
        <taxon>Magnoliopsida</taxon>
        <taxon>Liliopsida</taxon>
        <taxon>Poales</taxon>
        <taxon>Poaceae</taxon>
        <taxon>PACMAD clade</taxon>
        <taxon>Chloridoideae</taxon>
        <taxon>Cynodonteae</taxon>
        <taxon>Eleusininae</taxon>
        <taxon>Eleusine</taxon>
    </lineage>
</organism>
<dbReference type="AlphaFoldDB" id="A0AAV5FH54"/>
<dbReference type="EMBL" id="BQKI01000085">
    <property type="protein sequence ID" value="GJN34116.1"/>
    <property type="molecule type" value="Genomic_DNA"/>
</dbReference>
<evidence type="ECO:0000313" key="1">
    <source>
        <dbReference type="EMBL" id="GJN34116.1"/>
    </source>
</evidence>
<dbReference type="PANTHER" id="PTHR48010">
    <property type="entry name" value="OS05G0588300 PROTEIN"/>
    <property type="match status" value="1"/>
</dbReference>
<comment type="caution">
    <text evidence="1">The sequence shown here is derived from an EMBL/GenBank/DDBJ whole genome shotgun (WGS) entry which is preliminary data.</text>
</comment>
<dbReference type="SUPFAM" id="SSF56112">
    <property type="entry name" value="Protein kinase-like (PK-like)"/>
    <property type="match status" value="1"/>
</dbReference>
<accession>A0AAV5FH54</accession>
<dbReference type="Proteomes" id="UP001054889">
    <property type="component" value="Unassembled WGS sequence"/>
</dbReference>
<dbReference type="Gene3D" id="1.10.510.10">
    <property type="entry name" value="Transferase(Phosphotransferase) domain 1"/>
    <property type="match status" value="2"/>
</dbReference>
<keyword evidence="2" id="KW-1185">Reference proteome</keyword>
<dbReference type="InterPro" id="IPR011009">
    <property type="entry name" value="Kinase-like_dom_sf"/>
</dbReference>
<evidence type="ECO:0000313" key="2">
    <source>
        <dbReference type="Proteomes" id="UP001054889"/>
    </source>
</evidence>
<name>A0AAV5FH54_ELECO</name>
<protein>
    <recommendedName>
        <fullName evidence="3">Protein kinase domain-containing protein</fullName>
    </recommendedName>
</protein>
<sequence length="229" mass="24133">MISRISNTTCSSEQAQYSVASSRSLGRSIESSQGPVDWPTRLHIAAKVAEGMAFMHATLRGDGINSTDNSISNSSDEAAAADGPIAHGNLKTSNILFTAGMDPCISEYGVTTGPHQLPVTGGAAALQADVRAFGVVLLELLTGKATVAQGDGAELARWVAAVIREEWTAEVFDRALLDGSNEQRMVRLLQVAMRCVDASPGAAPPTMREVSSMINAIREEDDRSISSEA</sequence>
<evidence type="ECO:0008006" key="3">
    <source>
        <dbReference type="Google" id="ProtNLM"/>
    </source>
</evidence>
<reference evidence="1" key="1">
    <citation type="journal article" date="2018" name="DNA Res.">
        <title>Multiple hybrid de novo genome assembly of finger millet, an orphan allotetraploid crop.</title>
        <authorList>
            <person name="Hatakeyama M."/>
            <person name="Aluri S."/>
            <person name="Balachadran M.T."/>
            <person name="Sivarajan S.R."/>
            <person name="Patrignani A."/>
            <person name="Gruter S."/>
            <person name="Poveda L."/>
            <person name="Shimizu-Inatsugi R."/>
            <person name="Baeten J."/>
            <person name="Francoijs K.J."/>
            <person name="Nataraja K.N."/>
            <person name="Reddy Y.A.N."/>
            <person name="Phadnis S."/>
            <person name="Ravikumar R.L."/>
            <person name="Schlapbach R."/>
            <person name="Sreeman S.M."/>
            <person name="Shimizu K.K."/>
        </authorList>
    </citation>
    <scope>NUCLEOTIDE SEQUENCE</scope>
</reference>
<reference evidence="1" key="2">
    <citation type="submission" date="2021-12" db="EMBL/GenBank/DDBJ databases">
        <title>Resequencing data analysis of finger millet.</title>
        <authorList>
            <person name="Hatakeyama M."/>
            <person name="Aluri S."/>
            <person name="Balachadran M.T."/>
            <person name="Sivarajan S.R."/>
            <person name="Poveda L."/>
            <person name="Shimizu-Inatsugi R."/>
            <person name="Schlapbach R."/>
            <person name="Sreeman S.M."/>
            <person name="Shimizu K.K."/>
        </authorList>
    </citation>
    <scope>NUCLEOTIDE SEQUENCE</scope>
</reference>
<dbReference type="PANTHER" id="PTHR48010:SF22">
    <property type="entry name" value="OS09G0376600 PROTEIN"/>
    <property type="match status" value="1"/>
</dbReference>
<gene>
    <name evidence="1" type="primary">gb22757</name>
    <name evidence="1" type="ORF">PR202_gb22757</name>
</gene>
<proteinExistence type="predicted"/>
<dbReference type="InterPro" id="IPR050994">
    <property type="entry name" value="At_inactive_RLKs"/>
</dbReference>